<feature type="region of interest" description="Disordered" evidence="1">
    <location>
        <begin position="1"/>
        <end position="49"/>
    </location>
</feature>
<dbReference type="SUPFAM" id="SSF158499">
    <property type="entry name" value="DnaD domain-like"/>
    <property type="match status" value="1"/>
</dbReference>
<feature type="non-terminal residue" evidence="2">
    <location>
        <position position="1"/>
    </location>
</feature>
<evidence type="ECO:0000313" key="2">
    <source>
        <dbReference type="EMBL" id="GAH80290.1"/>
    </source>
</evidence>
<accession>X1JFI1</accession>
<dbReference type="AlphaFoldDB" id="X1JFI1"/>
<name>X1JFI1_9ZZZZ</name>
<reference evidence="2" key="1">
    <citation type="journal article" date="2014" name="Front. Microbiol.">
        <title>High frequency of phylogenetically diverse reductive dehalogenase-homologous genes in deep subseafloor sedimentary metagenomes.</title>
        <authorList>
            <person name="Kawai M."/>
            <person name="Futagami T."/>
            <person name="Toyoda A."/>
            <person name="Takaki Y."/>
            <person name="Nishi S."/>
            <person name="Hori S."/>
            <person name="Arai W."/>
            <person name="Tsubouchi T."/>
            <person name="Morono Y."/>
            <person name="Uchiyama I."/>
            <person name="Ito T."/>
            <person name="Fujiyama A."/>
            <person name="Inagaki F."/>
            <person name="Takami H."/>
        </authorList>
    </citation>
    <scope>NUCLEOTIDE SEQUENCE</scope>
    <source>
        <strain evidence="2">Expedition CK06-06</strain>
    </source>
</reference>
<dbReference type="EMBL" id="BARU01043339">
    <property type="protein sequence ID" value="GAH80290.1"/>
    <property type="molecule type" value="Genomic_DNA"/>
</dbReference>
<gene>
    <name evidence="2" type="ORF">S03H2_66389</name>
</gene>
<organism evidence="2">
    <name type="scientific">marine sediment metagenome</name>
    <dbReference type="NCBI Taxonomy" id="412755"/>
    <lineage>
        <taxon>unclassified sequences</taxon>
        <taxon>metagenomes</taxon>
        <taxon>ecological metagenomes</taxon>
    </lineage>
</organism>
<sequence>PSKPASVLPSTLPSNRESSKETIEKEKEKEEEKGEGRLPSALGSRSSPSLTGPSLFKLLIDTFPQAFAKEPDSREATQLRDLGEEISSAGGATAEQVYDAFKEAATHNKLHVSYVRKVLHAWLGIDRAPPK</sequence>
<dbReference type="InterPro" id="IPR034829">
    <property type="entry name" value="DnaD-like_sf"/>
</dbReference>
<proteinExistence type="predicted"/>
<evidence type="ECO:0008006" key="3">
    <source>
        <dbReference type="Google" id="ProtNLM"/>
    </source>
</evidence>
<protein>
    <recommendedName>
        <fullName evidence="3">DnaD domain-containing protein</fullName>
    </recommendedName>
</protein>
<evidence type="ECO:0000256" key="1">
    <source>
        <dbReference type="SAM" id="MobiDB-lite"/>
    </source>
</evidence>
<comment type="caution">
    <text evidence="2">The sequence shown here is derived from an EMBL/GenBank/DDBJ whole genome shotgun (WGS) entry which is preliminary data.</text>
</comment>
<feature type="compositionally biased region" description="Basic and acidic residues" evidence="1">
    <location>
        <begin position="17"/>
        <end position="36"/>
    </location>
</feature>